<feature type="transmembrane region" description="Helical" evidence="1">
    <location>
        <begin position="12"/>
        <end position="30"/>
    </location>
</feature>
<sequence>MRAHLPLRLVRSAAFTVVCVLLAVAAHVFSGGARPAPQALAAGGLIVIAAATALAGRERPPAAVMGLLVAAQVMLHQLFAVSGQAHPATVIHRHGSGLSEGLGMALAHLTAATITGWWLAQGEAALWSVLRRAGDQAAHRLSAVFRPAAITGRPASSRTTPAPPAWPYEGAGRGEALRHAVIRRGPPVVSSAR</sequence>
<proteinExistence type="predicted"/>
<keyword evidence="1" id="KW-0472">Membrane</keyword>
<keyword evidence="3" id="KW-1185">Reference proteome</keyword>
<gene>
    <name evidence="2" type="ORF">Pth03_36500</name>
</gene>
<protein>
    <submittedName>
        <fullName evidence="2">Uncharacterized protein</fullName>
    </submittedName>
</protein>
<organism evidence="2 3">
    <name type="scientific">Planotetraspora thailandica</name>
    <dbReference type="NCBI Taxonomy" id="487172"/>
    <lineage>
        <taxon>Bacteria</taxon>
        <taxon>Bacillati</taxon>
        <taxon>Actinomycetota</taxon>
        <taxon>Actinomycetes</taxon>
        <taxon>Streptosporangiales</taxon>
        <taxon>Streptosporangiaceae</taxon>
        <taxon>Planotetraspora</taxon>
    </lineage>
</organism>
<keyword evidence="1" id="KW-0812">Transmembrane</keyword>
<evidence type="ECO:0000313" key="2">
    <source>
        <dbReference type="EMBL" id="GII55261.1"/>
    </source>
</evidence>
<reference evidence="2" key="1">
    <citation type="submission" date="2021-01" db="EMBL/GenBank/DDBJ databases">
        <title>Whole genome shotgun sequence of Planotetraspora thailandica NBRC 104271.</title>
        <authorList>
            <person name="Komaki H."/>
            <person name="Tamura T."/>
        </authorList>
    </citation>
    <scope>NUCLEOTIDE SEQUENCE</scope>
    <source>
        <strain evidence="2">NBRC 104271</strain>
    </source>
</reference>
<dbReference type="Proteomes" id="UP000605992">
    <property type="component" value="Unassembled WGS sequence"/>
</dbReference>
<evidence type="ECO:0000256" key="1">
    <source>
        <dbReference type="SAM" id="Phobius"/>
    </source>
</evidence>
<accession>A0A8J3V5C3</accession>
<dbReference type="EMBL" id="BOOR01000025">
    <property type="protein sequence ID" value="GII55261.1"/>
    <property type="molecule type" value="Genomic_DNA"/>
</dbReference>
<evidence type="ECO:0000313" key="3">
    <source>
        <dbReference type="Proteomes" id="UP000605992"/>
    </source>
</evidence>
<comment type="caution">
    <text evidence="2">The sequence shown here is derived from an EMBL/GenBank/DDBJ whole genome shotgun (WGS) entry which is preliminary data.</text>
</comment>
<name>A0A8J3V5C3_9ACTN</name>
<dbReference type="RefSeq" id="WP_203945465.1">
    <property type="nucleotide sequence ID" value="NZ_BOOR01000025.1"/>
</dbReference>
<feature type="transmembrane region" description="Helical" evidence="1">
    <location>
        <begin position="36"/>
        <end position="55"/>
    </location>
</feature>
<dbReference type="AlphaFoldDB" id="A0A8J3V5C3"/>
<keyword evidence="1" id="KW-1133">Transmembrane helix</keyword>